<protein>
    <submittedName>
        <fullName evidence="2">Uncharacterized protein</fullName>
    </submittedName>
</protein>
<keyword evidence="1" id="KW-0472">Membrane</keyword>
<dbReference type="Proteomes" id="UP000317238">
    <property type="component" value="Unassembled WGS sequence"/>
</dbReference>
<comment type="caution">
    <text evidence="2">The sequence shown here is derived from an EMBL/GenBank/DDBJ whole genome shotgun (WGS) entry which is preliminary data.</text>
</comment>
<feature type="transmembrane region" description="Helical" evidence="1">
    <location>
        <begin position="12"/>
        <end position="31"/>
    </location>
</feature>
<name>A0A5C5XTH0_9PLAN</name>
<keyword evidence="1" id="KW-0812">Transmembrane</keyword>
<dbReference type="PROSITE" id="PS51257">
    <property type="entry name" value="PROKAR_LIPOPROTEIN"/>
    <property type="match status" value="1"/>
</dbReference>
<dbReference type="EMBL" id="SJPL01000002">
    <property type="protein sequence ID" value="TWT65633.1"/>
    <property type="molecule type" value="Genomic_DNA"/>
</dbReference>
<accession>A0A5C5XTH0</accession>
<reference evidence="2 3" key="1">
    <citation type="submission" date="2019-02" db="EMBL/GenBank/DDBJ databases">
        <title>Deep-cultivation of Planctomycetes and their phenomic and genomic characterization uncovers novel biology.</title>
        <authorList>
            <person name="Wiegand S."/>
            <person name="Jogler M."/>
            <person name="Boedeker C."/>
            <person name="Pinto D."/>
            <person name="Vollmers J."/>
            <person name="Rivas-Marin E."/>
            <person name="Kohn T."/>
            <person name="Peeters S.H."/>
            <person name="Heuer A."/>
            <person name="Rast P."/>
            <person name="Oberbeckmann S."/>
            <person name="Bunk B."/>
            <person name="Jeske O."/>
            <person name="Meyerdierks A."/>
            <person name="Storesund J.E."/>
            <person name="Kallscheuer N."/>
            <person name="Luecker S."/>
            <person name="Lage O.M."/>
            <person name="Pohl T."/>
            <person name="Merkel B.J."/>
            <person name="Hornburger P."/>
            <person name="Mueller R.-W."/>
            <person name="Bruemmer F."/>
            <person name="Labrenz M."/>
            <person name="Spormann A.M."/>
            <person name="Op Den Camp H."/>
            <person name="Overmann J."/>
            <person name="Amann R."/>
            <person name="Jetten M.S.M."/>
            <person name="Mascher T."/>
            <person name="Medema M.H."/>
            <person name="Devos D.P."/>
            <person name="Kaster A.-K."/>
            <person name="Ovreas L."/>
            <person name="Rohde M."/>
            <person name="Galperin M.Y."/>
            <person name="Jogler C."/>
        </authorList>
    </citation>
    <scope>NUCLEOTIDE SEQUENCE [LARGE SCALE GENOMIC DNA]</scope>
    <source>
        <strain evidence="2 3">Pan14r</strain>
    </source>
</reference>
<organism evidence="2 3">
    <name type="scientific">Crateriforma conspicua</name>
    <dbReference type="NCBI Taxonomy" id="2527996"/>
    <lineage>
        <taxon>Bacteria</taxon>
        <taxon>Pseudomonadati</taxon>
        <taxon>Planctomycetota</taxon>
        <taxon>Planctomycetia</taxon>
        <taxon>Planctomycetales</taxon>
        <taxon>Planctomycetaceae</taxon>
        <taxon>Crateriforma</taxon>
    </lineage>
</organism>
<sequence>MRLLSINVTPLVVLVLAFLLGCLTCGFALGLR</sequence>
<dbReference type="AlphaFoldDB" id="A0A5C5XTH0"/>
<keyword evidence="3" id="KW-1185">Reference proteome</keyword>
<evidence type="ECO:0000313" key="2">
    <source>
        <dbReference type="EMBL" id="TWT65633.1"/>
    </source>
</evidence>
<proteinExistence type="predicted"/>
<evidence type="ECO:0000256" key="1">
    <source>
        <dbReference type="SAM" id="Phobius"/>
    </source>
</evidence>
<keyword evidence="1" id="KW-1133">Transmembrane helix</keyword>
<gene>
    <name evidence="2" type="ORF">Pan14r_51800</name>
</gene>
<evidence type="ECO:0000313" key="3">
    <source>
        <dbReference type="Proteomes" id="UP000317238"/>
    </source>
</evidence>